<protein>
    <submittedName>
        <fullName evidence="2">Uncharacterized protein</fullName>
    </submittedName>
</protein>
<reference evidence="2" key="1">
    <citation type="submission" date="2014-12" db="EMBL/GenBank/DDBJ databases">
        <title>Insight into the proteome of Arion vulgaris.</title>
        <authorList>
            <person name="Aradska J."/>
            <person name="Bulat T."/>
            <person name="Smidak R."/>
            <person name="Sarate P."/>
            <person name="Gangsoo J."/>
            <person name="Sialana F."/>
            <person name="Bilban M."/>
            <person name="Lubec G."/>
        </authorList>
    </citation>
    <scope>NUCLEOTIDE SEQUENCE</scope>
    <source>
        <tissue evidence="2">Skin</tissue>
    </source>
</reference>
<gene>
    <name evidence="2" type="primary">ORF166992</name>
</gene>
<dbReference type="AlphaFoldDB" id="A0A0B7B8X0"/>
<sequence length="143" mass="15567">MKMKWPGEETTGRTQFGPGSTPRLAFKEQVLELDEEKDHEKTSICCLQGCLAASVVGFSFFVALPTGIILIVLSTTSNHDTALLAVGSVLVTLPIIILITVIILCLNQKRLCCNKPKIQATLRLQENKLQVVRTTTTSGESPV</sequence>
<proteinExistence type="predicted"/>
<feature type="transmembrane region" description="Helical" evidence="1">
    <location>
        <begin position="82"/>
        <end position="106"/>
    </location>
</feature>
<accession>A0A0B7B8X0</accession>
<keyword evidence="1" id="KW-0812">Transmembrane</keyword>
<keyword evidence="1" id="KW-1133">Transmembrane helix</keyword>
<keyword evidence="1" id="KW-0472">Membrane</keyword>
<evidence type="ECO:0000256" key="1">
    <source>
        <dbReference type="SAM" id="Phobius"/>
    </source>
</evidence>
<feature type="transmembrane region" description="Helical" evidence="1">
    <location>
        <begin position="51"/>
        <end position="76"/>
    </location>
</feature>
<dbReference type="EMBL" id="HACG01041916">
    <property type="protein sequence ID" value="CEK88781.1"/>
    <property type="molecule type" value="Transcribed_RNA"/>
</dbReference>
<evidence type="ECO:0000313" key="2">
    <source>
        <dbReference type="EMBL" id="CEK88781.1"/>
    </source>
</evidence>
<name>A0A0B7B8X0_9EUPU</name>
<organism evidence="2">
    <name type="scientific">Arion vulgaris</name>
    <dbReference type="NCBI Taxonomy" id="1028688"/>
    <lineage>
        <taxon>Eukaryota</taxon>
        <taxon>Metazoa</taxon>
        <taxon>Spiralia</taxon>
        <taxon>Lophotrochozoa</taxon>
        <taxon>Mollusca</taxon>
        <taxon>Gastropoda</taxon>
        <taxon>Heterobranchia</taxon>
        <taxon>Euthyneura</taxon>
        <taxon>Panpulmonata</taxon>
        <taxon>Eupulmonata</taxon>
        <taxon>Stylommatophora</taxon>
        <taxon>Helicina</taxon>
        <taxon>Arionoidea</taxon>
        <taxon>Arionidae</taxon>
        <taxon>Arion</taxon>
    </lineage>
</organism>